<dbReference type="Gene3D" id="3.40.1350.10">
    <property type="match status" value="1"/>
</dbReference>
<reference evidence="1" key="1">
    <citation type="journal article" date="2024" name="J. Gen. Virol.">
        <title>Novel phages of Pseudomonas syringae unveil numerous potential auxiliary metabolic genes.</title>
        <authorList>
            <person name="Feltin C."/>
            <person name="Garneau J.R."/>
            <person name="Morris C.E."/>
            <person name="Berard A."/>
            <person name="Torres-Barcelo C."/>
        </authorList>
    </citation>
    <scope>NUCLEOTIDE SEQUENCE</scope>
</reference>
<proteinExistence type="predicted"/>
<protein>
    <submittedName>
        <fullName evidence="1">VRR-NUC domain-containing protein</fullName>
    </submittedName>
</protein>
<dbReference type="EMBL" id="PP179325">
    <property type="protein sequence ID" value="XAI70627.1"/>
    <property type="molecule type" value="Genomic_DNA"/>
</dbReference>
<name>A0AAU6W241_9VIRU</name>
<organism evidence="1">
    <name type="scientific">Pseudomonas phage Touem01</name>
    <dbReference type="NCBI Taxonomy" id="3138548"/>
    <lineage>
        <taxon>Viruses</taxon>
    </lineage>
</organism>
<accession>A0AAU6W241</accession>
<dbReference type="GO" id="GO:0003676">
    <property type="term" value="F:nucleic acid binding"/>
    <property type="evidence" value="ECO:0007669"/>
    <property type="project" value="InterPro"/>
</dbReference>
<evidence type="ECO:0000313" key="1">
    <source>
        <dbReference type="EMBL" id="XAI70627.1"/>
    </source>
</evidence>
<dbReference type="InterPro" id="IPR011856">
    <property type="entry name" value="tRNA_endonuc-like_dom_sf"/>
</dbReference>
<gene>
    <name evidence="1" type="ORF">Touem01_00098</name>
</gene>
<sequence>MAAESTVQKTIWLGLGAIARLFRLNSGKAYLSNLGPAGVKRLQDGSVLIKSARTVSLGLALPTGDPVNGQSDLAGWTSVIITPEMVGKRLAVFTAIETKRTKGGKTSDDQLNFVSQVSAQGGIAGIANSLEVAQKIIDEWANKIGAIL</sequence>